<feature type="compositionally biased region" description="Pro residues" evidence="3">
    <location>
        <begin position="1056"/>
        <end position="1065"/>
    </location>
</feature>
<keyword evidence="2" id="KW-0904">Protein phosphatase</keyword>
<dbReference type="InterPro" id="IPR014020">
    <property type="entry name" value="Tensin_C2-dom"/>
</dbReference>
<feature type="region of interest" description="Disordered" evidence="3">
    <location>
        <begin position="971"/>
        <end position="1202"/>
    </location>
</feature>
<dbReference type="SUPFAM" id="SSF49562">
    <property type="entry name" value="C2 domain (Calcium/lipid-binding domain, CaLB)"/>
    <property type="match status" value="1"/>
</dbReference>
<dbReference type="InterPro" id="IPR035892">
    <property type="entry name" value="C2_domain_sf"/>
</dbReference>
<name>A0A6A5NQM7_LUPAL</name>
<dbReference type="OrthoDB" id="1668162at2759"/>
<protein>
    <submittedName>
        <fullName evidence="4">Putative C2 domain, formin, FH2 domain, protein-tyrosine phosphatase</fullName>
    </submittedName>
</protein>
<dbReference type="Pfam" id="PF10409">
    <property type="entry name" value="PTEN_C2"/>
    <property type="match status" value="1"/>
</dbReference>
<feature type="region of interest" description="Disordered" evidence="3">
    <location>
        <begin position="1245"/>
        <end position="1265"/>
    </location>
</feature>
<evidence type="ECO:0000256" key="3">
    <source>
        <dbReference type="SAM" id="MobiDB-lite"/>
    </source>
</evidence>
<feature type="compositionally biased region" description="Pro residues" evidence="3">
    <location>
        <begin position="1167"/>
        <end position="1177"/>
    </location>
</feature>
<evidence type="ECO:0000313" key="4">
    <source>
        <dbReference type="EMBL" id="KAE9599393.1"/>
    </source>
</evidence>
<dbReference type="SMART" id="SM00498">
    <property type="entry name" value="FH2"/>
    <property type="match status" value="1"/>
</dbReference>
<comment type="caution">
    <text evidence="4">The sequence shown here is derived from an EMBL/GenBank/DDBJ whole genome shotgun (WGS) entry which is preliminary data.</text>
</comment>
<feature type="compositionally biased region" description="Pro residues" evidence="3">
    <location>
        <begin position="1116"/>
        <end position="1125"/>
    </location>
</feature>
<feature type="compositionally biased region" description="Basic and acidic residues" evidence="3">
    <location>
        <begin position="1044"/>
        <end position="1053"/>
    </location>
</feature>
<dbReference type="SUPFAM" id="SSF101447">
    <property type="entry name" value="Formin homology 2 domain (FH2 domain)"/>
    <property type="match status" value="1"/>
</dbReference>
<reference evidence="5" key="1">
    <citation type="journal article" date="2020" name="Nat. Commun.">
        <title>Genome sequence of the cluster root forming white lupin.</title>
        <authorList>
            <person name="Hufnagel B."/>
            <person name="Marques A."/>
            <person name="Soriano A."/>
            <person name="Marques L."/>
            <person name="Divol F."/>
            <person name="Doumas P."/>
            <person name="Sallet E."/>
            <person name="Mancinotti D."/>
            <person name="Carrere S."/>
            <person name="Marande W."/>
            <person name="Arribat S."/>
            <person name="Keller J."/>
            <person name="Huneau C."/>
            <person name="Blein T."/>
            <person name="Aime D."/>
            <person name="Laguerre M."/>
            <person name="Taylor J."/>
            <person name="Schubert V."/>
            <person name="Nelson M."/>
            <person name="Geu-Flores F."/>
            <person name="Crespi M."/>
            <person name="Gallardo-Guerrero K."/>
            <person name="Delaux P.-M."/>
            <person name="Salse J."/>
            <person name="Berges H."/>
            <person name="Guyot R."/>
            <person name="Gouzy J."/>
            <person name="Peret B."/>
        </authorList>
    </citation>
    <scope>NUCLEOTIDE SEQUENCE [LARGE SCALE GENOMIC DNA]</scope>
    <source>
        <strain evidence="5">cv. Amiga</strain>
    </source>
</reference>
<dbReference type="SMART" id="SM01326">
    <property type="entry name" value="PTEN_C2"/>
    <property type="match status" value="1"/>
</dbReference>
<dbReference type="Gene3D" id="2.60.40.1110">
    <property type="match status" value="1"/>
</dbReference>
<dbReference type="Pfam" id="PF02181">
    <property type="entry name" value="FH2"/>
    <property type="match status" value="1"/>
</dbReference>
<feature type="region of interest" description="Disordered" evidence="3">
    <location>
        <begin position="801"/>
        <end position="870"/>
    </location>
</feature>
<dbReference type="PROSITE" id="PS51182">
    <property type="entry name" value="C2_TENSIN"/>
    <property type="match status" value="1"/>
</dbReference>
<evidence type="ECO:0000256" key="2">
    <source>
        <dbReference type="ARBA" id="ARBA00022912"/>
    </source>
</evidence>
<gene>
    <name evidence="4" type="ORF">Lalb_Chr14g0361781</name>
</gene>
<keyword evidence="5" id="KW-1185">Reference proteome</keyword>
<dbReference type="GO" id="GO:0004721">
    <property type="term" value="F:phosphoprotein phosphatase activity"/>
    <property type="evidence" value="ECO:0007669"/>
    <property type="project" value="UniProtKB-KW"/>
</dbReference>
<feature type="compositionally biased region" description="Pro residues" evidence="3">
    <location>
        <begin position="1079"/>
        <end position="1088"/>
    </location>
</feature>
<comment type="similarity">
    <text evidence="1">Belongs to the formin-like family. Class-II subfamily.</text>
</comment>
<feature type="compositionally biased region" description="Low complexity" evidence="3">
    <location>
        <begin position="985"/>
        <end position="998"/>
    </location>
</feature>
<dbReference type="PANTHER" id="PTHR45733">
    <property type="entry name" value="FORMIN-J"/>
    <property type="match status" value="1"/>
</dbReference>
<dbReference type="SUPFAM" id="SSF52799">
    <property type="entry name" value="(Phosphotyrosine protein) phosphatases II"/>
    <property type="match status" value="1"/>
</dbReference>
<dbReference type="InterPro" id="IPR042201">
    <property type="entry name" value="FH2_Formin_sf"/>
</dbReference>
<dbReference type="PANTHER" id="PTHR45733:SF8">
    <property type="entry name" value="FORMIN-J"/>
    <property type="match status" value="1"/>
</dbReference>
<dbReference type="Gene3D" id="3.90.190.10">
    <property type="entry name" value="Protein tyrosine phosphatase superfamily"/>
    <property type="match status" value="1"/>
</dbReference>
<feature type="compositionally biased region" description="Polar residues" evidence="3">
    <location>
        <begin position="1602"/>
        <end position="1612"/>
    </location>
</feature>
<keyword evidence="2" id="KW-0378">Hydrolase</keyword>
<evidence type="ECO:0000256" key="1">
    <source>
        <dbReference type="ARBA" id="ARBA00006468"/>
    </source>
</evidence>
<accession>A0A6A5NQM7</accession>
<proteinExistence type="inferred from homology"/>
<organism evidence="4 5">
    <name type="scientific">Lupinus albus</name>
    <name type="common">White lupine</name>
    <name type="synonym">Lupinus termis</name>
    <dbReference type="NCBI Taxonomy" id="3870"/>
    <lineage>
        <taxon>Eukaryota</taxon>
        <taxon>Viridiplantae</taxon>
        <taxon>Streptophyta</taxon>
        <taxon>Embryophyta</taxon>
        <taxon>Tracheophyta</taxon>
        <taxon>Spermatophyta</taxon>
        <taxon>Magnoliopsida</taxon>
        <taxon>eudicotyledons</taxon>
        <taxon>Gunneridae</taxon>
        <taxon>Pentapetalae</taxon>
        <taxon>rosids</taxon>
        <taxon>fabids</taxon>
        <taxon>Fabales</taxon>
        <taxon>Fabaceae</taxon>
        <taxon>Papilionoideae</taxon>
        <taxon>50 kb inversion clade</taxon>
        <taxon>genistoids sensu lato</taxon>
        <taxon>core genistoids</taxon>
        <taxon>Genisteae</taxon>
        <taxon>Lupinus</taxon>
    </lineage>
</organism>
<feature type="compositionally biased region" description="Low complexity" evidence="3">
    <location>
        <begin position="1126"/>
        <end position="1138"/>
    </location>
</feature>
<dbReference type="EMBL" id="WOCE01000014">
    <property type="protein sequence ID" value="KAE9599393.1"/>
    <property type="molecule type" value="Genomic_DNA"/>
</dbReference>
<dbReference type="InterPro" id="IPR015425">
    <property type="entry name" value="FH2_Formin"/>
</dbReference>
<feature type="compositionally biased region" description="Basic and acidic residues" evidence="3">
    <location>
        <begin position="807"/>
        <end position="828"/>
    </location>
</feature>
<dbReference type="Proteomes" id="UP000447434">
    <property type="component" value="Chromosome 14"/>
</dbReference>
<dbReference type="Gene3D" id="1.20.58.2220">
    <property type="entry name" value="Formin, FH2 domain"/>
    <property type="match status" value="1"/>
</dbReference>
<feature type="compositionally biased region" description="Basic and acidic residues" evidence="3">
    <location>
        <begin position="1578"/>
        <end position="1601"/>
    </location>
</feature>
<feature type="region of interest" description="Disordered" evidence="3">
    <location>
        <begin position="1578"/>
        <end position="1612"/>
    </location>
</feature>
<dbReference type="InterPro" id="IPR029021">
    <property type="entry name" value="Prot-tyrosine_phosphatase-like"/>
</dbReference>
<sequence length="1612" mass="179430">MALFRKFFYKKPPDGLLEISERVFVFDYCFTAETMEEDEYKVYIEGIIAQLHGHFPDASYMVFNMHEGESPSQISNILSDYDMMVMDYPRQYEGCSLLTMEMIHHFLKSGENWIQLGQQNLILMHCERGGWAVLAFMLAAFLIYRKQFTGEQKTLDMIYKQAPRELLQLMSPLNPLPSQLRYLQYISRRNVGSEWPPLDRALTLDCVILRLIPKMDTEGGCRPIFRIYGQDPFMAADRTPKVLFSTPKRSKLVRYYKQADCELVKIDINCHVQGDVVLECISLHSDLERENMMFRVMFNTAFIRSNILMLNRDEIDILWNAKDYFPKNFRVEVLFSDMDASSSVIPIDLPCIEEKEGLPVEAFAKVKEMFNNVDWLDSNTEVANVLQQITASNILLERLDSSVSSPTNKLLNESLSGRLKFDPKTQSNMNSSPVAAPRRSIFEYAHIEQKIEPFESKALPENNIQTLAPKEIESPASKKSLENDTNFRTSMVQGKQSIPLIEPSMDTSSMAKKIEPLESKDMDIESLESLDYGTKFLTSVAQGKQYIPSIEPSTDANSMKKKIELLESKEITSESKVLPENNMKIFAPVDQEKQTIPLTGISTDSNSTEMQIESLESKELLEDVTRFPVVVAQGKKSTPQVEPSLGANSMEDKIGLLEPTKKEVESLGSTFLLESDRRLKVEPKVLPKIEIKSPISEVQERLSMSSLESFEGTPVKKKIETLESKESPENNKTLAPVNQVKQPIPSSGLSMHSNSNDMQIEPFESNALLENITNFPVSVAQGKKSTTPLGELSADANSVKKKIGPLESKEKETESLESKSLLENDDKYSTSITQGKHSIPLVEPSMDANSTKKESEQLQAEVLSENDIKRKQDSHSFDPILVDAANLTKKKIEPQKLKVALDLPTQSKIISPWVRQATRSAPVSYSNFLKASPVSISRYNSAPSALGLTTVLQDHAPMDDIKEVTQEVTVSDSKVQKSVEPGFTSVPPASSSPALIPSKVDALSTTEKTSRPLVPASPPPPPPPHHHPQHEPSSKLMQSICENAMHEKGRKSLETPLPPPPPPLLPGASLSTVEGSLKGPPPPPPPPLYSTGKAASSIPLPPPPPLSMNKSAASSGPPPPPPPPRHSSNTPAPTLTSSAPPPPPPPSSKNSAVPSPPIPPTASLQPHAPPVPGPPGVPFGAKGRGLFRANPKGPSQTKRSNLKPYHWLKLTRAVHGSLWAETQKLDEACRAPEFDMSELESLFSAAAPNSDHGKEGNSNRRTSRQKVEKVQLIELRRAYNCEIMLTKVKIPLPDLMSAVLALDDSVLDVDQVENLIKFSPTKEEMEMLKAYTGDKDNLGKCEQFFLEMMKVPRVENKLRVFSFKMQFCTQVKDLRRDLSIVNSASEEIRNSVKLKRIMQTILSLGNALNHGTARGSAIGFRLDSLLKLTDTRARNNKMTLMHYLCKVLAEKLPELLDFPKDLVHLEGSTKIQLKYLAEEMQAISKGLEKVVQELTASENDGAVSESFCQILKEFLSNAEAEVRSLAQLYANVGRNADALALYFGEDPARVPFEQVVSTLLNFVKMFIRAHDENCKQLENEKKKAEKEAEKLSGKKDSEHTIRSNIKNANNSK</sequence>
<dbReference type="InterPro" id="IPR051144">
    <property type="entry name" value="Formin_homology_domain"/>
</dbReference>
<dbReference type="PROSITE" id="PS51444">
    <property type="entry name" value="FH2"/>
    <property type="match status" value="1"/>
</dbReference>
<evidence type="ECO:0000313" key="5">
    <source>
        <dbReference type="Proteomes" id="UP000447434"/>
    </source>
</evidence>